<dbReference type="Proteomes" id="UP001245285">
    <property type="component" value="Unassembled WGS sequence"/>
</dbReference>
<keyword evidence="4 7" id="KW-0418">Kinase</keyword>
<keyword evidence="7" id="KW-0479">Metal-binding</keyword>
<accession>A0ABU3CJC2</accession>
<dbReference type="EC" id="2.7.1.71" evidence="7"/>
<dbReference type="SUPFAM" id="SSF52540">
    <property type="entry name" value="P-loop containing nucleoside triphosphate hydrolases"/>
    <property type="match status" value="1"/>
</dbReference>
<keyword evidence="7" id="KW-0963">Cytoplasm</keyword>
<evidence type="ECO:0000256" key="7">
    <source>
        <dbReference type="HAMAP-Rule" id="MF_00109"/>
    </source>
</evidence>
<feature type="binding site" evidence="7">
    <location>
        <position position="56"/>
    </location>
    <ligand>
        <name>substrate</name>
    </ligand>
</feature>
<evidence type="ECO:0000256" key="3">
    <source>
        <dbReference type="ARBA" id="ARBA00022741"/>
    </source>
</evidence>
<comment type="subunit">
    <text evidence="7">Monomer.</text>
</comment>
<evidence type="ECO:0000256" key="4">
    <source>
        <dbReference type="ARBA" id="ARBA00022777"/>
    </source>
</evidence>
<dbReference type="HAMAP" id="MF_00109">
    <property type="entry name" value="Shikimate_kinase"/>
    <property type="match status" value="1"/>
</dbReference>
<dbReference type="Pfam" id="PF01202">
    <property type="entry name" value="SKI"/>
    <property type="match status" value="1"/>
</dbReference>
<feature type="binding site" evidence="7">
    <location>
        <position position="143"/>
    </location>
    <ligand>
        <name>substrate</name>
    </ligand>
</feature>
<name>A0ABU3CJC2_9FLAO</name>
<feature type="binding site" evidence="7">
    <location>
        <position position="120"/>
    </location>
    <ligand>
        <name>ATP</name>
        <dbReference type="ChEBI" id="CHEBI:30616"/>
    </ligand>
</feature>
<protein>
    <recommendedName>
        <fullName evidence="7">Shikimate kinase</fullName>
        <shortName evidence="7">SK</shortName>
        <ecNumber evidence="7">2.7.1.71</ecNumber>
    </recommendedName>
</protein>
<feature type="binding site" evidence="7">
    <location>
        <position position="79"/>
    </location>
    <ligand>
        <name>substrate</name>
    </ligand>
</feature>
<evidence type="ECO:0000256" key="6">
    <source>
        <dbReference type="ARBA" id="ARBA00023141"/>
    </source>
</evidence>
<comment type="pathway">
    <text evidence="7">Metabolic intermediate biosynthesis; chorismate biosynthesis; chorismate from D-erythrose 4-phosphate and phosphoenolpyruvate: step 5/7.</text>
</comment>
<feature type="binding site" evidence="7">
    <location>
        <position position="32"/>
    </location>
    <ligand>
        <name>substrate</name>
    </ligand>
</feature>
<dbReference type="InterPro" id="IPR000623">
    <property type="entry name" value="Shikimate_kinase/TSH1"/>
</dbReference>
<keyword evidence="6 7" id="KW-0057">Aromatic amino acid biosynthesis</keyword>
<keyword evidence="9" id="KW-1185">Reference proteome</keyword>
<evidence type="ECO:0000313" key="8">
    <source>
        <dbReference type="EMBL" id="MDT0646396.1"/>
    </source>
</evidence>
<keyword evidence="7" id="KW-0460">Magnesium</keyword>
<evidence type="ECO:0000256" key="5">
    <source>
        <dbReference type="ARBA" id="ARBA00022840"/>
    </source>
</evidence>
<dbReference type="RefSeq" id="WP_311494568.1">
    <property type="nucleotide sequence ID" value="NZ_JAVRHO010000007.1"/>
</dbReference>
<evidence type="ECO:0000256" key="2">
    <source>
        <dbReference type="ARBA" id="ARBA00022679"/>
    </source>
</evidence>
<comment type="similarity">
    <text evidence="7">Belongs to the shikimate kinase family.</text>
</comment>
<keyword evidence="3 7" id="KW-0547">Nucleotide-binding</keyword>
<dbReference type="CDD" id="cd00464">
    <property type="entry name" value="SK"/>
    <property type="match status" value="1"/>
</dbReference>
<feature type="binding site" evidence="7">
    <location>
        <position position="159"/>
    </location>
    <ligand>
        <name>ATP</name>
        <dbReference type="ChEBI" id="CHEBI:30616"/>
    </ligand>
</feature>
<feature type="binding site" evidence="7">
    <location>
        <begin position="10"/>
        <end position="15"/>
    </location>
    <ligand>
        <name>ATP</name>
        <dbReference type="ChEBI" id="CHEBI:30616"/>
    </ligand>
</feature>
<dbReference type="PANTHER" id="PTHR21087">
    <property type="entry name" value="SHIKIMATE KINASE"/>
    <property type="match status" value="1"/>
</dbReference>
<evidence type="ECO:0000313" key="9">
    <source>
        <dbReference type="Proteomes" id="UP001245285"/>
    </source>
</evidence>
<organism evidence="8 9">
    <name type="scientific">Autumnicola lenta</name>
    <dbReference type="NCBI Taxonomy" id="3075593"/>
    <lineage>
        <taxon>Bacteria</taxon>
        <taxon>Pseudomonadati</taxon>
        <taxon>Bacteroidota</taxon>
        <taxon>Flavobacteriia</taxon>
        <taxon>Flavobacteriales</taxon>
        <taxon>Flavobacteriaceae</taxon>
        <taxon>Autumnicola</taxon>
    </lineage>
</organism>
<feature type="binding site" evidence="7">
    <location>
        <position position="14"/>
    </location>
    <ligand>
        <name>Mg(2+)</name>
        <dbReference type="ChEBI" id="CHEBI:18420"/>
    </ligand>
</feature>
<gene>
    <name evidence="7" type="primary">aroK</name>
    <name evidence="8" type="ORF">RM545_06825</name>
</gene>
<keyword evidence="1 7" id="KW-0028">Amino-acid biosynthesis</keyword>
<comment type="cofactor">
    <cofactor evidence="7">
        <name>Mg(2+)</name>
        <dbReference type="ChEBI" id="CHEBI:18420"/>
    </cofactor>
    <text evidence="7">Binds 1 Mg(2+) ion per subunit.</text>
</comment>
<comment type="catalytic activity">
    <reaction evidence="7">
        <text>shikimate + ATP = 3-phosphoshikimate + ADP + H(+)</text>
        <dbReference type="Rhea" id="RHEA:13121"/>
        <dbReference type="ChEBI" id="CHEBI:15378"/>
        <dbReference type="ChEBI" id="CHEBI:30616"/>
        <dbReference type="ChEBI" id="CHEBI:36208"/>
        <dbReference type="ChEBI" id="CHEBI:145989"/>
        <dbReference type="ChEBI" id="CHEBI:456216"/>
        <dbReference type="EC" id="2.7.1.71"/>
    </reaction>
</comment>
<sequence length="172" mass="20078">MKIFLNGYMGAGKSLIGHKLSAVLNYNYVDLDDQIELIEQTDIQSIFKKRGELYFRNLENKVLRDILEKKEDMVVSLGGGTPCYGNNLDWIQRTAGTKTVYLKATVNTLRDRLFLEKVHRPVISHLQTKPELEEFLRKHLFERAYYYNQSDIIVNVDNRNPEQIARDIVEKL</sequence>
<dbReference type="GO" id="GO:0016301">
    <property type="term" value="F:kinase activity"/>
    <property type="evidence" value="ECO:0007669"/>
    <property type="project" value="UniProtKB-KW"/>
</dbReference>
<comment type="subcellular location">
    <subcellularLocation>
        <location evidence="7">Cytoplasm</location>
    </subcellularLocation>
</comment>
<dbReference type="PANTHER" id="PTHR21087:SF16">
    <property type="entry name" value="SHIKIMATE KINASE 1, CHLOROPLASTIC"/>
    <property type="match status" value="1"/>
</dbReference>
<dbReference type="InterPro" id="IPR027417">
    <property type="entry name" value="P-loop_NTPase"/>
</dbReference>
<proteinExistence type="inferred from homology"/>
<dbReference type="Gene3D" id="3.40.50.300">
    <property type="entry name" value="P-loop containing nucleotide triphosphate hydrolases"/>
    <property type="match status" value="1"/>
</dbReference>
<dbReference type="InterPro" id="IPR031322">
    <property type="entry name" value="Shikimate/glucono_kinase"/>
</dbReference>
<keyword evidence="2 7" id="KW-0808">Transferase</keyword>
<dbReference type="PRINTS" id="PR01100">
    <property type="entry name" value="SHIKIMTKNASE"/>
</dbReference>
<comment type="function">
    <text evidence="7">Catalyzes the specific phosphorylation of the 3-hydroxyl group of shikimic acid using ATP as a cosubstrate.</text>
</comment>
<keyword evidence="5 7" id="KW-0067">ATP-binding</keyword>
<comment type="caution">
    <text evidence="8">The sequence shown here is derived from an EMBL/GenBank/DDBJ whole genome shotgun (WGS) entry which is preliminary data.</text>
</comment>
<evidence type="ECO:0000256" key="1">
    <source>
        <dbReference type="ARBA" id="ARBA00022605"/>
    </source>
</evidence>
<dbReference type="EMBL" id="JAVRHO010000007">
    <property type="protein sequence ID" value="MDT0646396.1"/>
    <property type="molecule type" value="Genomic_DNA"/>
</dbReference>
<reference evidence="8 9" key="1">
    <citation type="submission" date="2023-09" db="EMBL/GenBank/DDBJ databases">
        <authorList>
            <person name="Rey-Velasco X."/>
        </authorList>
    </citation>
    <scope>NUCLEOTIDE SEQUENCE [LARGE SCALE GENOMIC DNA]</scope>
    <source>
        <strain evidence="8 9">F260</strain>
    </source>
</reference>